<comment type="similarity">
    <text evidence="1">Belongs to the LysR transcriptional regulatory family.</text>
</comment>
<dbReference type="PROSITE" id="PS50931">
    <property type="entry name" value="HTH_LYSR"/>
    <property type="match status" value="1"/>
</dbReference>
<dbReference type="PRINTS" id="PR00039">
    <property type="entry name" value="HTHLYSR"/>
</dbReference>
<evidence type="ECO:0000256" key="2">
    <source>
        <dbReference type="ARBA" id="ARBA00023015"/>
    </source>
</evidence>
<dbReference type="Pfam" id="PF03466">
    <property type="entry name" value="LysR_substrate"/>
    <property type="match status" value="1"/>
</dbReference>
<dbReference type="RefSeq" id="WP_379877921.1">
    <property type="nucleotide sequence ID" value="NZ_JBHUIP010000014.1"/>
</dbReference>
<name>A0ABW5DWD5_9PROT</name>
<dbReference type="Proteomes" id="UP001597295">
    <property type="component" value="Unassembled WGS sequence"/>
</dbReference>
<dbReference type="Gene3D" id="1.10.10.10">
    <property type="entry name" value="Winged helix-like DNA-binding domain superfamily/Winged helix DNA-binding domain"/>
    <property type="match status" value="1"/>
</dbReference>
<accession>A0ABW5DWD5</accession>
<keyword evidence="4" id="KW-0804">Transcription</keyword>
<evidence type="ECO:0000313" key="6">
    <source>
        <dbReference type="EMBL" id="MFD2264791.1"/>
    </source>
</evidence>
<dbReference type="SUPFAM" id="SSF46785">
    <property type="entry name" value="Winged helix' DNA-binding domain"/>
    <property type="match status" value="1"/>
</dbReference>
<dbReference type="PANTHER" id="PTHR30537">
    <property type="entry name" value="HTH-TYPE TRANSCRIPTIONAL REGULATOR"/>
    <property type="match status" value="1"/>
</dbReference>
<evidence type="ECO:0000259" key="5">
    <source>
        <dbReference type="PROSITE" id="PS50931"/>
    </source>
</evidence>
<protein>
    <submittedName>
        <fullName evidence="6">LysR substrate-binding domain-containing protein</fullName>
    </submittedName>
</protein>
<dbReference type="PANTHER" id="PTHR30537:SF5">
    <property type="entry name" value="HTH-TYPE TRANSCRIPTIONAL ACTIVATOR TTDR-RELATED"/>
    <property type="match status" value="1"/>
</dbReference>
<dbReference type="InterPro" id="IPR000847">
    <property type="entry name" value="LysR_HTH_N"/>
</dbReference>
<dbReference type="InterPro" id="IPR036388">
    <property type="entry name" value="WH-like_DNA-bd_sf"/>
</dbReference>
<dbReference type="Gene3D" id="3.40.190.290">
    <property type="match status" value="1"/>
</dbReference>
<dbReference type="InterPro" id="IPR058163">
    <property type="entry name" value="LysR-type_TF_proteobact-type"/>
</dbReference>
<dbReference type="InterPro" id="IPR036390">
    <property type="entry name" value="WH_DNA-bd_sf"/>
</dbReference>
<comment type="caution">
    <text evidence="6">The sequence shown here is derived from an EMBL/GenBank/DDBJ whole genome shotgun (WGS) entry which is preliminary data.</text>
</comment>
<dbReference type="Pfam" id="PF00126">
    <property type="entry name" value="HTH_1"/>
    <property type="match status" value="1"/>
</dbReference>
<evidence type="ECO:0000256" key="3">
    <source>
        <dbReference type="ARBA" id="ARBA00023125"/>
    </source>
</evidence>
<dbReference type="SUPFAM" id="SSF53850">
    <property type="entry name" value="Periplasmic binding protein-like II"/>
    <property type="match status" value="1"/>
</dbReference>
<evidence type="ECO:0000256" key="1">
    <source>
        <dbReference type="ARBA" id="ARBA00009437"/>
    </source>
</evidence>
<keyword evidence="3" id="KW-0238">DNA-binding</keyword>
<organism evidence="6 7">
    <name type="scientific">Lacibacterium aquatile</name>
    <dbReference type="NCBI Taxonomy" id="1168082"/>
    <lineage>
        <taxon>Bacteria</taxon>
        <taxon>Pseudomonadati</taxon>
        <taxon>Pseudomonadota</taxon>
        <taxon>Alphaproteobacteria</taxon>
        <taxon>Rhodospirillales</taxon>
        <taxon>Rhodospirillaceae</taxon>
    </lineage>
</organism>
<evidence type="ECO:0000256" key="4">
    <source>
        <dbReference type="ARBA" id="ARBA00023163"/>
    </source>
</evidence>
<feature type="domain" description="HTH lysR-type" evidence="5">
    <location>
        <begin position="3"/>
        <end position="60"/>
    </location>
</feature>
<keyword evidence="2" id="KW-0805">Transcription regulation</keyword>
<gene>
    <name evidence="6" type="ORF">ACFSM5_17935</name>
</gene>
<evidence type="ECO:0000313" key="7">
    <source>
        <dbReference type="Proteomes" id="UP001597295"/>
    </source>
</evidence>
<dbReference type="EMBL" id="JBHUIP010000014">
    <property type="protein sequence ID" value="MFD2264791.1"/>
    <property type="molecule type" value="Genomic_DNA"/>
</dbReference>
<dbReference type="InterPro" id="IPR005119">
    <property type="entry name" value="LysR_subst-bd"/>
</dbReference>
<sequence>MSDRLSGIAAFIEAVEAGSFAGAARRLNLSRSAIGKSIARLEERLDVRLFNRTTRQQSLTDEGEAYFERCQRALAELIEAETALDARRAEPTGTLRVSAPVQLGRHCVAPILVGLATRHPKLQLDLSLADRFVDLTEERIDLAIRITPLPESIGLTARKIGSFGMVFCAAPNYLARHGEPKVPSDLRDHHCLAYGRGGRAKAWTFFGEGGREELIDTTGRIRIEDIESLADAAVAGAGIASMPCWLVRDRVASGALVPVLGSYRTLDYDVYACWPQTRHMPSKVRAAVDALVAGMQEQLRGRAKG</sequence>
<keyword evidence="7" id="KW-1185">Reference proteome</keyword>
<proteinExistence type="inferred from homology"/>
<dbReference type="CDD" id="cd08475">
    <property type="entry name" value="PBP2_CrgA_like_6"/>
    <property type="match status" value="1"/>
</dbReference>
<reference evidence="7" key="1">
    <citation type="journal article" date="2019" name="Int. J. Syst. Evol. Microbiol.">
        <title>The Global Catalogue of Microorganisms (GCM) 10K type strain sequencing project: providing services to taxonomists for standard genome sequencing and annotation.</title>
        <authorList>
            <consortium name="The Broad Institute Genomics Platform"/>
            <consortium name="The Broad Institute Genome Sequencing Center for Infectious Disease"/>
            <person name="Wu L."/>
            <person name="Ma J."/>
        </authorList>
    </citation>
    <scope>NUCLEOTIDE SEQUENCE [LARGE SCALE GENOMIC DNA]</scope>
    <source>
        <strain evidence="7">CGMCC 1.19062</strain>
    </source>
</reference>